<sequence length="366" mass="42650">MDIFKDQDFIPLRTFINTSLDLFGKEISCEELAYLIFFKKIKLYIHISGNQEMFFIGKEIIEEEPFLSVRGEIDEYYFIKYDDKEEIIDREIIEDSKKVLKNEFSSITLELIEKGRINLNKGGIPLFQIIDNRTKKPIYFAEKAIRISNSFKFNGYFPFIVEFEEIVKLYKGILESKDALTSARNLTYGFFIDLLKGDYNKEIIENIDIIEHFICLYLTVDIATIFIDIKKFSKGNLNVIDNLYIHRKDIEEIIKNGEITSPILKEYNKNKQLKTQIISLKNKLAYDGNPTEINTLKSIIAGLLCIIDPSRPIDRRYLTKSGKLSKNKLANDVEKCLKILSPEEIKKVSNRTIRNHFSKITKSKAN</sequence>
<evidence type="ECO:0000313" key="1">
    <source>
        <dbReference type="EMBL" id="SUB27592.1"/>
    </source>
</evidence>
<evidence type="ECO:0000313" key="4">
    <source>
        <dbReference type="Proteomes" id="UP000294683"/>
    </source>
</evidence>
<dbReference type="EMBL" id="SNXJ01000008">
    <property type="protein sequence ID" value="TDP27956.1"/>
    <property type="molecule type" value="Genomic_DNA"/>
</dbReference>
<dbReference type="EMBL" id="UGSQ01000003">
    <property type="protein sequence ID" value="SUB27592.1"/>
    <property type="molecule type" value="Genomic_DNA"/>
</dbReference>
<accession>A0A379AYM1</accession>
<gene>
    <name evidence="2" type="ORF">EV689_10868</name>
    <name evidence="1" type="ORF">NCTC11188_01781</name>
</gene>
<reference evidence="1 3" key="1">
    <citation type="submission" date="2018-06" db="EMBL/GenBank/DDBJ databases">
        <authorList>
            <consortium name="Pathogen Informatics"/>
            <person name="Doyle S."/>
        </authorList>
    </citation>
    <scope>NUCLEOTIDE SEQUENCE [LARGE SCALE GENOMIC DNA]</scope>
    <source>
        <strain evidence="1 3">NCTC11188</strain>
    </source>
</reference>
<keyword evidence="4" id="KW-1185">Reference proteome</keyword>
<dbReference type="RefSeq" id="WP_103854387.1">
    <property type="nucleotide sequence ID" value="NZ_PQVJ01000053.1"/>
</dbReference>
<protein>
    <submittedName>
        <fullName evidence="1">Uncharacterized protein</fullName>
    </submittedName>
</protein>
<name>A0A379AYM1_AVIGA</name>
<dbReference type="AlphaFoldDB" id="A0A379AYM1"/>
<dbReference type="Proteomes" id="UP000255113">
    <property type="component" value="Unassembled WGS sequence"/>
</dbReference>
<reference evidence="2 4" key="2">
    <citation type="submission" date="2019-03" db="EMBL/GenBank/DDBJ databases">
        <title>Genomic Encyclopedia of Type Strains, Phase IV (KMG-IV): sequencing the most valuable type-strain genomes for metagenomic binning, comparative biology and taxonomic classification.</title>
        <authorList>
            <person name="Goeker M."/>
        </authorList>
    </citation>
    <scope>NUCLEOTIDE SEQUENCE [LARGE SCALE GENOMIC DNA]</scope>
    <source>
        <strain evidence="2 4">DSM 17481</strain>
    </source>
</reference>
<evidence type="ECO:0000313" key="3">
    <source>
        <dbReference type="Proteomes" id="UP000255113"/>
    </source>
</evidence>
<evidence type="ECO:0000313" key="2">
    <source>
        <dbReference type="EMBL" id="TDP27956.1"/>
    </source>
</evidence>
<dbReference type="Proteomes" id="UP000294683">
    <property type="component" value="Unassembled WGS sequence"/>
</dbReference>
<organism evidence="1 3">
    <name type="scientific">Avibacterium gallinarum</name>
    <name type="common">Pasteurella gallinarum</name>
    <dbReference type="NCBI Taxonomy" id="755"/>
    <lineage>
        <taxon>Bacteria</taxon>
        <taxon>Pseudomonadati</taxon>
        <taxon>Pseudomonadota</taxon>
        <taxon>Gammaproteobacteria</taxon>
        <taxon>Pasteurellales</taxon>
        <taxon>Pasteurellaceae</taxon>
        <taxon>Avibacterium</taxon>
    </lineage>
</organism>
<proteinExistence type="predicted"/>